<organism evidence="2 3">
    <name type="scientific">Panagrellus redivivus</name>
    <name type="common">Microworm</name>
    <dbReference type="NCBI Taxonomy" id="6233"/>
    <lineage>
        <taxon>Eukaryota</taxon>
        <taxon>Metazoa</taxon>
        <taxon>Ecdysozoa</taxon>
        <taxon>Nematoda</taxon>
        <taxon>Chromadorea</taxon>
        <taxon>Rhabditida</taxon>
        <taxon>Tylenchina</taxon>
        <taxon>Panagrolaimomorpha</taxon>
        <taxon>Panagrolaimoidea</taxon>
        <taxon>Panagrolaimidae</taxon>
        <taxon>Panagrellus</taxon>
    </lineage>
</organism>
<proteinExistence type="predicted"/>
<dbReference type="WBParaSite" id="Pan_g1210.t1">
    <property type="protein sequence ID" value="Pan_g1210.t1"/>
    <property type="gene ID" value="Pan_g1210"/>
</dbReference>
<reference evidence="3" key="2">
    <citation type="submission" date="2020-10" db="UniProtKB">
        <authorList>
            <consortium name="WormBaseParasite"/>
        </authorList>
    </citation>
    <scope>IDENTIFICATION</scope>
</reference>
<sequence>MKGSQGCERRHRKPAHNSYHIPPAKPAFHRRLGSEIILPRCELRRVVDRIQHKPMPMKIHKTPQVAKTIQAQKGM</sequence>
<keyword evidence="2" id="KW-1185">Reference proteome</keyword>
<evidence type="ECO:0000313" key="2">
    <source>
        <dbReference type="Proteomes" id="UP000492821"/>
    </source>
</evidence>
<feature type="region of interest" description="Disordered" evidence="1">
    <location>
        <begin position="1"/>
        <end position="26"/>
    </location>
</feature>
<accession>A0A7E4URS5</accession>
<evidence type="ECO:0000313" key="3">
    <source>
        <dbReference type="WBParaSite" id="Pan_g1210.t1"/>
    </source>
</evidence>
<dbReference type="AlphaFoldDB" id="A0A7E4URS5"/>
<evidence type="ECO:0000256" key="1">
    <source>
        <dbReference type="SAM" id="MobiDB-lite"/>
    </source>
</evidence>
<dbReference type="Proteomes" id="UP000492821">
    <property type="component" value="Unassembled WGS sequence"/>
</dbReference>
<reference evidence="2" key="1">
    <citation type="journal article" date="2013" name="Genetics">
        <title>The draft genome and transcriptome of Panagrellus redivivus are shaped by the harsh demands of a free-living lifestyle.</title>
        <authorList>
            <person name="Srinivasan J."/>
            <person name="Dillman A.R."/>
            <person name="Macchietto M.G."/>
            <person name="Heikkinen L."/>
            <person name="Lakso M."/>
            <person name="Fracchia K.M."/>
            <person name="Antoshechkin I."/>
            <person name="Mortazavi A."/>
            <person name="Wong G."/>
            <person name="Sternberg P.W."/>
        </authorList>
    </citation>
    <scope>NUCLEOTIDE SEQUENCE [LARGE SCALE GENOMIC DNA]</scope>
    <source>
        <strain evidence="2">MT8872</strain>
    </source>
</reference>
<name>A0A7E4URS5_PANRE</name>
<protein>
    <submittedName>
        <fullName evidence="3">Histone H2A/H2B/H3 domain-containing protein</fullName>
    </submittedName>
</protein>